<dbReference type="OrthoDB" id="8601734at2"/>
<dbReference type="RefSeq" id="WP_055212516.1">
    <property type="nucleotide sequence ID" value="NZ_CP061202.1"/>
</dbReference>
<evidence type="ECO:0000313" key="1">
    <source>
        <dbReference type="EMBL" id="SDF94727.1"/>
    </source>
</evidence>
<protein>
    <submittedName>
        <fullName evidence="1">Uncharacterized protein</fullName>
    </submittedName>
</protein>
<accession>A0A0Q0ZSD9</accession>
<dbReference type="EMBL" id="FNAY01000022">
    <property type="protein sequence ID" value="SDF94727.1"/>
    <property type="molecule type" value="Genomic_DNA"/>
</dbReference>
<dbReference type="Proteomes" id="UP000183812">
    <property type="component" value="Unassembled WGS sequence"/>
</dbReference>
<evidence type="ECO:0000313" key="2">
    <source>
        <dbReference type="Proteomes" id="UP000183812"/>
    </source>
</evidence>
<name>A0A0Q0ZSD9_RHOCA</name>
<sequence length="175" mass="18352">MSNDLITMLAAGLFAAIVLYAARHATQKLLRRSLPTWLTPAAAGLAMILATVWGEYRWFADASARLPETAQVISANAASEPWRPWTYLWPVTTRFVALDGANRARPAPGVVATNLYLVARWQPVQPVTVAYDCVGGRQAVLGGEAAVTADGSLTSGAWSAAPEGDAGLKAACAGG</sequence>
<gene>
    <name evidence="1" type="ORF">SAMN04244550_03156</name>
</gene>
<organism evidence="1 2">
    <name type="scientific">Rhodobacter capsulatus</name>
    <name type="common">Rhodopseudomonas capsulata</name>
    <dbReference type="NCBI Taxonomy" id="1061"/>
    <lineage>
        <taxon>Bacteria</taxon>
        <taxon>Pseudomonadati</taxon>
        <taxon>Pseudomonadota</taxon>
        <taxon>Alphaproteobacteria</taxon>
        <taxon>Rhodobacterales</taxon>
        <taxon>Rhodobacter group</taxon>
        <taxon>Rhodobacter</taxon>
    </lineage>
</organism>
<dbReference type="AlphaFoldDB" id="A0A0Q0ZSD9"/>
<proteinExistence type="predicted"/>
<reference evidence="1 2" key="1">
    <citation type="submission" date="2016-10" db="EMBL/GenBank/DDBJ databases">
        <authorList>
            <person name="de Groot N.N."/>
        </authorList>
    </citation>
    <scope>NUCLEOTIDE SEQUENCE [LARGE SCALE GENOMIC DNA]</scope>
    <source>
        <strain evidence="2">DSM 938 / 37b4</strain>
    </source>
</reference>